<dbReference type="InterPro" id="IPR001680">
    <property type="entry name" value="WD40_rpt"/>
</dbReference>
<evidence type="ECO:0000313" key="1">
    <source>
        <dbReference type="EMBL" id="EXX66940.1"/>
    </source>
</evidence>
<dbReference type="InterPro" id="IPR036322">
    <property type="entry name" value="WD40_repeat_dom_sf"/>
</dbReference>
<dbReference type="InterPro" id="IPR052778">
    <property type="entry name" value="Centrosome-WD_assoc"/>
</dbReference>
<keyword evidence="2" id="KW-1185">Reference proteome</keyword>
<dbReference type="HOGENOM" id="CLU_024072_3_1_1"/>
<gene>
    <name evidence="1" type="ORF">RirG_118970</name>
</gene>
<dbReference type="GO" id="GO:1990811">
    <property type="term" value="C:MWP complex"/>
    <property type="evidence" value="ECO:0007669"/>
    <property type="project" value="TreeGrafter"/>
</dbReference>
<evidence type="ECO:0008006" key="3">
    <source>
        <dbReference type="Google" id="ProtNLM"/>
    </source>
</evidence>
<organism evidence="1 2">
    <name type="scientific">Rhizophagus irregularis (strain DAOM 197198w)</name>
    <name type="common">Glomus intraradices</name>
    <dbReference type="NCBI Taxonomy" id="1432141"/>
    <lineage>
        <taxon>Eukaryota</taxon>
        <taxon>Fungi</taxon>
        <taxon>Fungi incertae sedis</taxon>
        <taxon>Mucoromycota</taxon>
        <taxon>Glomeromycotina</taxon>
        <taxon>Glomeromycetes</taxon>
        <taxon>Glomerales</taxon>
        <taxon>Glomeraceae</taxon>
        <taxon>Rhizophagus</taxon>
    </lineage>
</organism>
<dbReference type="Gene3D" id="2.130.10.10">
    <property type="entry name" value="YVTN repeat-like/Quinoprotein amine dehydrogenase"/>
    <property type="match status" value="3"/>
</dbReference>
<dbReference type="Pfam" id="PF00400">
    <property type="entry name" value="WD40"/>
    <property type="match status" value="1"/>
</dbReference>
<dbReference type="EMBL" id="JEMT01018156">
    <property type="protein sequence ID" value="EXX66940.1"/>
    <property type="molecule type" value="Genomic_DNA"/>
</dbReference>
<dbReference type="PANTHER" id="PTHR16220:SF0">
    <property type="entry name" value="WD REPEAT-CONTAINING PROTEIN WRAP73"/>
    <property type="match status" value="1"/>
</dbReference>
<accession>A0A015JIG6</accession>
<sequence>MEFTDLFKQSLYLCRFSPNAKYLATASKCHLVIREASSFQIVLMITWSDNIQKVLWSPDSELILVASYKTGKVTIYQVNDKKWSADIEEGTSGLTNVKWSLDARTLLCFSDFQLRVTIWSLTTKEVCYIQYPKYYEKGYDFRKDGRYFVLAERRDGKDYLGVYDCDNSFKMMKHFKVDTIDLENLAWSPDGRYIAVWDNCIQYKVLIYTPDGRCQQSYSAYDNGLGVKSVAWAPSSQFLAIGSYDQKIRFLNHYTWTPIIEFTHAVQLNNRDLAIWKEELDSLKESGRIIARFVILEQPLQELQSIRPDPDKPNPKIGVGVCKFNASGSLIASRNDNMPNCLWIWDISLMKPIVLIIQISPIRHFYWSPINAEQLVICCGNENIYFWSGQKSGAEIIEVPAVNFKVNNIRWNPDGNSLVLMDKELFTMAFIVKNTSLL</sequence>
<comment type="caution">
    <text evidence="1">The sequence shown here is derived from an EMBL/GenBank/DDBJ whole genome shotgun (WGS) entry which is preliminary data.</text>
</comment>
<reference evidence="1 2" key="1">
    <citation type="submission" date="2014-02" db="EMBL/GenBank/DDBJ databases">
        <title>Single nucleus genome sequencing reveals high similarity among nuclei of an endomycorrhizal fungus.</title>
        <authorList>
            <person name="Lin K."/>
            <person name="Geurts R."/>
            <person name="Zhang Z."/>
            <person name="Limpens E."/>
            <person name="Saunders D.G."/>
            <person name="Mu D."/>
            <person name="Pang E."/>
            <person name="Cao H."/>
            <person name="Cha H."/>
            <person name="Lin T."/>
            <person name="Zhou Q."/>
            <person name="Shang Y."/>
            <person name="Li Y."/>
            <person name="Ivanov S."/>
            <person name="Sharma T."/>
            <person name="Velzen R.V."/>
            <person name="Ruijter N.D."/>
            <person name="Aanen D.K."/>
            <person name="Win J."/>
            <person name="Kamoun S."/>
            <person name="Bisseling T."/>
            <person name="Huang S."/>
        </authorList>
    </citation>
    <scope>NUCLEOTIDE SEQUENCE [LARGE SCALE GENOMIC DNA]</scope>
    <source>
        <strain evidence="2">DAOM197198w</strain>
    </source>
</reference>
<dbReference type="SUPFAM" id="SSF50978">
    <property type="entry name" value="WD40 repeat-like"/>
    <property type="match status" value="1"/>
</dbReference>
<dbReference type="GO" id="GO:1990810">
    <property type="term" value="P:microtubule anchoring at mitotic spindle pole body"/>
    <property type="evidence" value="ECO:0007669"/>
    <property type="project" value="TreeGrafter"/>
</dbReference>
<name>A0A015JIG6_RHIIW</name>
<dbReference type="OMA" id="CWHLNGD"/>
<protein>
    <recommendedName>
        <fullName evidence="3">YVTN repeat-like/Quino protein amine dehydrogenase</fullName>
    </recommendedName>
</protein>
<dbReference type="Proteomes" id="UP000022910">
    <property type="component" value="Unassembled WGS sequence"/>
</dbReference>
<dbReference type="SMART" id="SM00320">
    <property type="entry name" value="WD40"/>
    <property type="match status" value="4"/>
</dbReference>
<dbReference type="GO" id="GO:0005815">
    <property type="term" value="C:microtubule organizing center"/>
    <property type="evidence" value="ECO:0007669"/>
    <property type="project" value="TreeGrafter"/>
</dbReference>
<dbReference type="STRING" id="1432141.A0A015JIG6"/>
<dbReference type="InterPro" id="IPR015943">
    <property type="entry name" value="WD40/YVTN_repeat-like_dom_sf"/>
</dbReference>
<dbReference type="PANTHER" id="PTHR16220">
    <property type="entry name" value="WD REPEAT PROTEIN 8-RELATED"/>
    <property type="match status" value="1"/>
</dbReference>
<proteinExistence type="predicted"/>
<dbReference type="AlphaFoldDB" id="A0A015JIG6"/>
<evidence type="ECO:0000313" key="2">
    <source>
        <dbReference type="Proteomes" id="UP000022910"/>
    </source>
</evidence>
<dbReference type="OrthoDB" id="308690at2759"/>